<dbReference type="EMBL" id="BMAW01125369">
    <property type="protein sequence ID" value="GFU12025.1"/>
    <property type="molecule type" value="Genomic_DNA"/>
</dbReference>
<sequence length="93" mass="10408">MVTDSVADLRRTTVNKTHMLLQRGMMLLQRQVSRRIRLGNKHLCHVQPEGSNGNTQGNPVSWVSDAKRSFQSAVSLTRIMSDVGFAPQSDNNE</sequence>
<keyword evidence="2" id="KW-1185">Reference proteome</keyword>
<organism evidence="1 2">
    <name type="scientific">Nephila pilipes</name>
    <name type="common">Giant wood spider</name>
    <name type="synonym">Nephila maculata</name>
    <dbReference type="NCBI Taxonomy" id="299642"/>
    <lineage>
        <taxon>Eukaryota</taxon>
        <taxon>Metazoa</taxon>
        <taxon>Ecdysozoa</taxon>
        <taxon>Arthropoda</taxon>
        <taxon>Chelicerata</taxon>
        <taxon>Arachnida</taxon>
        <taxon>Araneae</taxon>
        <taxon>Araneomorphae</taxon>
        <taxon>Entelegynae</taxon>
        <taxon>Araneoidea</taxon>
        <taxon>Nephilidae</taxon>
        <taxon>Nephila</taxon>
    </lineage>
</organism>
<evidence type="ECO:0000313" key="2">
    <source>
        <dbReference type="Proteomes" id="UP000887013"/>
    </source>
</evidence>
<proteinExistence type="predicted"/>
<protein>
    <submittedName>
        <fullName evidence="1">Uncharacterized protein</fullName>
    </submittedName>
</protein>
<dbReference type="Proteomes" id="UP000887013">
    <property type="component" value="Unassembled WGS sequence"/>
</dbReference>
<name>A0A8X6Q885_NEPPI</name>
<dbReference type="AlphaFoldDB" id="A0A8X6Q885"/>
<reference evidence="1" key="1">
    <citation type="submission" date="2020-08" db="EMBL/GenBank/DDBJ databases">
        <title>Multicomponent nature underlies the extraordinary mechanical properties of spider dragline silk.</title>
        <authorList>
            <person name="Kono N."/>
            <person name="Nakamura H."/>
            <person name="Mori M."/>
            <person name="Yoshida Y."/>
            <person name="Ohtoshi R."/>
            <person name="Malay A.D."/>
            <person name="Moran D.A.P."/>
            <person name="Tomita M."/>
            <person name="Numata K."/>
            <person name="Arakawa K."/>
        </authorList>
    </citation>
    <scope>NUCLEOTIDE SEQUENCE</scope>
</reference>
<accession>A0A8X6Q885</accession>
<evidence type="ECO:0000313" key="1">
    <source>
        <dbReference type="EMBL" id="GFU12025.1"/>
    </source>
</evidence>
<comment type="caution">
    <text evidence="1">The sequence shown here is derived from an EMBL/GenBank/DDBJ whole genome shotgun (WGS) entry which is preliminary data.</text>
</comment>
<gene>
    <name evidence="1" type="ORF">NPIL_482981</name>
</gene>